<dbReference type="GO" id="GO:0004521">
    <property type="term" value="F:RNA endonuclease activity"/>
    <property type="evidence" value="ECO:0007669"/>
    <property type="project" value="UniProtKB-UniRule"/>
</dbReference>
<sequence length="162" mass="18680">MTKRVEIDVASDDTSLEEINLEVLEQAIEDMWSCLPDSVEGVIKCRFSLSFVDKEVIKEINGRYRGIDEPTDVLSFPLWEEKGTFVPPRHMPVVELGDVVVCPEVVEENAPINGKSYGDELLLVIVHGFLHLIGMDHCEEREKEHMWRLQEKIIDKYKELIK</sequence>
<protein>
    <recommendedName>
        <fullName evidence="7">Endoribonuclease YbeY</fullName>
        <ecNumber evidence="7">3.1.-.-</ecNumber>
    </recommendedName>
</protein>
<dbReference type="EC" id="3.1.-.-" evidence="7"/>
<keyword evidence="7" id="KW-0698">rRNA processing</keyword>
<evidence type="ECO:0000256" key="6">
    <source>
        <dbReference type="ARBA" id="ARBA00022833"/>
    </source>
</evidence>
<dbReference type="Gene3D" id="3.40.390.30">
    <property type="entry name" value="Metalloproteases ('zincins'), catalytic domain"/>
    <property type="match status" value="1"/>
</dbReference>
<dbReference type="InterPro" id="IPR023091">
    <property type="entry name" value="MetalPrtase_cat_dom_sf_prd"/>
</dbReference>
<feature type="binding site" evidence="7">
    <location>
        <position position="127"/>
    </location>
    <ligand>
        <name>Zn(2+)</name>
        <dbReference type="ChEBI" id="CHEBI:29105"/>
        <note>catalytic</note>
    </ligand>
</feature>
<dbReference type="SUPFAM" id="SSF55486">
    <property type="entry name" value="Metalloproteases ('zincins'), catalytic domain"/>
    <property type="match status" value="1"/>
</dbReference>
<dbReference type="InterPro" id="IPR020549">
    <property type="entry name" value="YbeY_CS"/>
</dbReference>
<keyword evidence="3 7" id="KW-0479">Metal-binding</keyword>
<name>G7V9G0_THELD</name>
<keyword evidence="7" id="KW-0690">Ribosome biogenesis</keyword>
<dbReference type="HAMAP" id="MF_00009">
    <property type="entry name" value="Endoribonucl_YbeY"/>
    <property type="match status" value="1"/>
</dbReference>
<evidence type="ECO:0000256" key="1">
    <source>
        <dbReference type="ARBA" id="ARBA00010875"/>
    </source>
</evidence>
<dbReference type="PANTHER" id="PTHR46986:SF1">
    <property type="entry name" value="ENDORIBONUCLEASE YBEY, CHLOROPLASTIC"/>
    <property type="match status" value="1"/>
</dbReference>
<dbReference type="NCBIfam" id="TIGR00043">
    <property type="entry name" value="rRNA maturation RNase YbeY"/>
    <property type="match status" value="1"/>
</dbReference>
<keyword evidence="6 7" id="KW-0862">Zinc</keyword>
<dbReference type="GO" id="GO:0008270">
    <property type="term" value="F:zinc ion binding"/>
    <property type="evidence" value="ECO:0007669"/>
    <property type="project" value="UniProtKB-UniRule"/>
</dbReference>
<keyword evidence="5 7" id="KW-0378">Hydrolase</keyword>
<reference evidence="9" key="1">
    <citation type="submission" date="2011-10" db="EMBL/GenBank/DDBJ databases">
        <title>The complete genome of chromosome of Thermovirga lienii DSM 17291.</title>
        <authorList>
            <consortium name="US DOE Joint Genome Institute (JGI-PGF)"/>
            <person name="Lucas S."/>
            <person name="Copeland A."/>
            <person name="Lapidus A."/>
            <person name="Glavina del Rio T."/>
            <person name="Dalin E."/>
            <person name="Tice H."/>
            <person name="Bruce D."/>
            <person name="Goodwin L."/>
            <person name="Pitluck S."/>
            <person name="Peters L."/>
            <person name="Mikhailova N."/>
            <person name="Saunders E."/>
            <person name="Kyrpides N."/>
            <person name="Mavromatis K."/>
            <person name="Ivanova N."/>
            <person name="Last F.I."/>
            <person name="Brettin T."/>
            <person name="Detter J.C."/>
            <person name="Han C."/>
            <person name="Larimer F."/>
            <person name="Land M."/>
            <person name="Hauser L."/>
            <person name="Markowitz V."/>
            <person name="Cheng J.-F."/>
            <person name="Hugenholtz P."/>
            <person name="Woyke T."/>
            <person name="Wu D."/>
            <person name="Spring S."/>
            <person name="Schroeder M."/>
            <person name="Brambilla E.-M."/>
            <person name="Klenk H.-P."/>
            <person name="Eisen J.A."/>
        </authorList>
    </citation>
    <scope>NUCLEOTIDE SEQUENCE [LARGE SCALE GENOMIC DNA]</scope>
    <source>
        <strain evidence="9">ATCC BAA-1197 / DSM 17291 / Cas60314</strain>
    </source>
</reference>
<comment type="function">
    <text evidence="7">Single strand-specific metallo-endoribonuclease involved in late-stage 70S ribosome quality control and in maturation of the 3' terminus of the 16S rRNA.</text>
</comment>
<evidence type="ECO:0000256" key="2">
    <source>
        <dbReference type="ARBA" id="ARBA00022722"/>
    </source>
</evidence>
<organism evidence="8 9">
    <name type="scientific">Thermovirga lienii (strain ATCC BAA-1197 / DSM 17291 / Cas60314)</name>
    <dbReference type="NCBI Taxonomy" id="580340"/>
    <lineage>
        <taxon>Bacteria</taxon>
        <taxon>Thermotogati</taxon>
        <taxon>Synergistota</taxon>
        <taxon>Synergistia</taxon>
        <taxon>Synergistales</taxon>
        <taxon>Thermovirgaceae</taxon>
        <taxon>Thermovirga</taxon>
    </lineage>
</organism>
<dbReference type="GO" id="GO:0004222">
    <property type="term" value="F:metalloendopeptidase activity"/>
    <property type="evidence" value="ECO:0007669"/>
    <property type="project" value="InterPro"/>
</dbReference>
<dbReference type="HOGENOM" id="CLU_106710_3_0_0"/>
<keyword evidence="4 7" id="KW-0255">Endonuclease</keyword>
<gene>
    <name evidence="7" type="primary">ybeY</name>
    <name evidence="8" type="ordered locus">Tlie_0777</name>
</gene>
<evidence type="ECO:0000256" key="4">
    <source>
        <dbReference type="ARBA" id="ARBA00022759"/>
    </source>
</evidence>
<evidence type="ECO:0000256" key="3">
    <source>
        <dbReference type="ARBA" id="ARBA00022723"/>
    </source>
</evidence>
<dbReference type="PANTHER" id="PTHR46986">
    <property type="entry name" value="ENDORIBONUCLEASE YBEY, CHLOROPLASTIC"/>
    <property type="match status" value="1"/>
</dbReference>
<dbReference type="eggNOG" id="COG0319">
    <property type="taxonomic scope" value="Bacteria"/>
</dbReference>
<evidence type="ECO:0000313" key="9">
    <source>
        <dbReference type="Proteomes" id="UP000005868"/>
    </source>
</evidence>
<comment type="subcellular location">
    <subcellularLocation>
        <location evidence="7">Cytoplasm</location>
    </subcellularLocation>
</comment>
<feature type="binding site" evidence="7">
    <location>
        <position position="137"/>
    </location>
    <ligand>
        <name>Zn(2+)</name>
        <dbReference type="ChEBI" id="CHEBI:29105"/>
        <note>catalytic</note>
    </ligand>
</feature>
<keyword evidence="9" id="KW-1185">Reference proteome</keyword>
<dbReference type="EMBL" id="CP003096">
    <property type="protein sequence ID" value="AER66510.1"/>
    <property type="molecule type" value="Genomic_DNA"/>
</dbReference>
<dbReference type="OrthoDB" id="9807740at2"/>
<dbReference type="InterPro" id="IPR002036">
    <property type="entry name" value="YbeY"/>
</dbReference>
<dbReference type="GO" id="GO:0005737">
    <property type="term" value="C:cytoplasm"/>
    <property type="evidence" value="ECO:0007669"/>
    <property type="project" value="UniProtKB-SubCell"/>
</dbReference>
<dbReference type="KEGG" id="tli:Tlie_0777"/>
<reference evidence="8 9" key="2">
    <citation type="journal article" date="2012" name="Stand. Genomic Sci.">
        <title>Genome sequence of the moderately thermophilic, amino-acid-degrading and sulfur-reducing bacterium Thermovirga lienii type strain (Cas60314(T)).</title>
        <authorList>
            <person name="Goker M."/>
            <person name="Saunders E."/>
            <person name="Lapidus A."/>
            <person name="Nolan M."/>
            <person name="Lucas S."/>
            <person name="Hammon N."/>
            <person name="Deshpande S."/>
            <person name="Cheng J.F."/>
            <person name="Han C."/>
            <person name="Tapia R."/>
            <person name="Goodwin L.A."/>
            <person name="Pitluck S."/>
            <person name="Liolios K."/>
            <person name="Mavromatis K."/>
            <person name="Pagani I."/>
            <person name="Ivanova N."/>
            <person name="Mikhailova N."/>
            <person name="Pati A."/>
            <person name="Chen A."/>
            <person name="Palaniappan K."/>
            <person name="Land M."/>
            <person name="Chang Y.J."/>
            <person name="Jeffries C.D."/>
            <person name="Brambilla E.M."/>
            <person name="Rohde M."/>
            <person name="Spring S."/>
            <person name="Detter J.C."/>
            <person name="Woyke T."/>
            <person name="Bristow J."/>
            <person name="Eisen J.A."/>
            <person name="Markowitz V."/>
            <person name="Hugenholtz P."/>
            <person name="Kyrpides N.C."/>
            <person name="Klenk H.P."/>
        </authorList>
    </citation>
    <scope>NUCLEOTIDE SEQUENCE [LARGE SCALE GENOMIC DNA]</scope>
    <source>
        <strain evidence="9">ATCC BAA-1197 / DSM 17291 / Cas60314</strain>
    </source>
</reference>
<evidence type="ECO:0000256" key="5">
    <source>
        <dbReference type="ARBA" id="ARBA00022801"/>
    </source>
</evidence>
<keyword evidence="2 7" id="KW-0540">Nuclease</keyword>
<dbReference type="STRING" id="580340.Tlie_0777"/>
<keyword evidence="7" id="KW-0963">Cytoplasm</keyword>
<comment type="similarity">
    <text evidence="1 7">Belongs to the endoribonuclease YbeY family.</text>
</comment>
<proteinExistence type="inferred from homology"/>
<evidence type="ECO:0000256" key="7">
    <source>
        <dbReference type="HAMAP-Rule" id="MF_00009"/>
    </source>
</evidence>
<dbReference type="GO" id="GO:0006364">
    <property type="term" value="P:rRNA processing"/>
    <property type="evidence" value="ECO:0007669"/>
    <property type="project" value="UniProtKB-UniRule"/>
</dbReference>
<dbReference type="Proteomes" id="UP000005868">
    <property type="component" value="Chromosome"/>
</dbReference>
<dbReference type="Pfam" id="PF02130">
    <property type="entry name" value="YbeY"/>
    <property type="match status" value="1"/>
</dbReference>
<dbReference type="AlphaFoldDB" id="G7V9G0"/>
<dbReference type="PROSITE" id="PS01306">
    <property type="entry name" value="UPF0054"/>
    <property type="match status" value="1"/>
</dbReference>
<accession>G7V9G0</accession>
<comment type="cofactor">
    <cofactor evidence="7">
        <name>Zn(2+)</name>
        <dbReference type="ChEBI" id="CHEBI:29105"/>
    </cofactor>
    <text evidence="7">Binds 1 zinc ion.</text>
</comment>
<feature type="binding site" evidence="7">
    <location>
        <position position="131"/>
    </location>
    <ligand>
        <name>Zn(2+)</name>
        <dbReference type="ChEBI" id="CHEBI:29105"/>
        <note>catalytic</note>
    </ligand>
</feature>
<evidence type="ECO:0000313" key="8">
    <source>
        <dbReference type="EMBL" id="AER66510.1"/>
    </source>
</evidence>